<comment type="caution">
    <text evidence="3">The sequence shown here is derived from an EMBL/GenBank/DDBJ whole genome shotgun (WGS) entry which is preliminary data.</text>
</comment>
<evidence type="ECO:0000256" key="2">
    <source>
        <dbReference type="SAM" id="SignalP"/>
    </source>
</evidence>
<organism evidence="3 4">
    <name type="scientific">Archangium lansingense</name>
    <dbReference type="NCBI Taxonomy" id="2995310"/>
    <lineage>
        <taxon>Bacteria</taxon>
        <taxon>Pseudomonadati</taxon>
        <taxon>Myxococcota</taxon>
        <taxon>Myxococcia</taxon>
        <taxon>Myxococcales</taxon>
        <taxon>Cystobacterineae</taxon>
        <taxon>Archangiaceae</taxon>
        <taxon>Archangium</taxon>
    </lineage>
</organism>
<evidence type="ECO:0000313" key="3">
    <source>
        <dbReference type="EMBL" id="MCY1075193.1"/>
    </source>
</evidence>
<sequence>MRRGLRAKSGVVVLWWMGMLGCAGAPISDDTEYAAEWPVPSPEDDKEAEEAEPVSPLASLVAPPRASNFLVLGGGGEPSSNEIALEKNVRYFQRTLEAHGLAPASATVYFANGNDGQATVRYLGEGAREQFKALEIPHLKGPATLEHFLEWVEQSARDTPQQPVFIYFTGHGGLNGRHRNNNHLALWEGDSLTVRAFGLFLNRLPSTTPVVTVMSQCYAGSFANFIYQDANPKRPVVAQPRCGFFATVDYLPSVGCTPEVDEADYKDYSSSFFAGLSGLGRTGKVVTSADYDGDGRVSYAEAHAFAKVDGETTDLPISTSESWLQRRVKRRDRSRLTSAPIQEVMRSGRPAQRYVVESLVRKLGLLPGLSLRDNFKLLKLETDESAAYAERLYMELLNIGMEEKLRTSGSPQALAVFERLLQCENGSWDRPPGAVPVATPEVEATAQ</sequence>
<evidence type="ECO:0000313" key="4">
    <source>
        <dbReference type="Proteomes" id="UP001207654"/>
    </source>
</evidence>
<dbReference type="Proteomes" id="UP001207654">
    <property type="component" value="Unassembled WGS sequence"/>
</dbReference>
<name>A0ABT4A0M0_9BACT</name>
<dbReference type="PROSITE" id="PS51257">
    <property type="entry name" value="PROKAR_LIPOPROTEIN"/>
    <property type="match status" value="1"/>
</dbReference>
<reference evidence="3 4" key="1">
    <citation type="submission" date="2022-11" db="EMBL/GenBank/DDBJ databases">
        <title>Minimal conservation of predation-associated metabolite biosynthetic gene clusters underscores biosynthetic potential of Myxococcota including descriptions for ten novel species: Archangium lansinium sp. nov., Myxococcus landrumus sp. nov., Nannocystis bai.</title>
        <authorList>
            <person name="Ahearne A."/>
            <person name="Stevens C."/>
            <person name="Phillips K."/>
        </authorList>
    </citation>
    <scope>NUCLEOTIDE SEQUENCE [LARGE SCALE GENOMIC DNA]</scope>
    <source>
        <strain evidence="3 4">MIWBW</strain>
    </source>
</reference>
<feature type="region of interest" description="Disordered" evidence="1">
    <location>
        <begin position="38"/>
        <end position="57"/>
    </location>
</feature>
<keyword evidence="2" id="KW-0732">Signal</keyword>
<feature type="signal peptide" evidence="2">
    <location>
        <begin position="1"/>
        <end position="25"/>
    </location>
</feature>
<gene>
    <name evidence="3" type="ORF">OV287_11880</name>
</gene>
<protein>
    <submittedName>
        <fullName evidence="3">Caspase domain-containing protein</fullName>
    </submittedName>
</protein>
<dbReference type="EMBL" id="JAPNKA010000001">
    <property type="protein sequence ID" value="MCY1075193.1"/>
    <property type="molecule type" value="Genomic_DNA"/>
</dbReference>
<proteinExistence type="predicted"/>
<feature type="chain" id="PRO_5045329514" evidence="2">
    <location>
        <begin position="26"/>
        <end position="447"/>
    </location>
</feature>
<dbReference type="RefSeq" id="WP_267534140.1">
    <property type="nucleotide sequence ID" value="NZ_JAPNKA010000001.1"/>
</dbReference>
<keyword evidence="4" id="KW-1185">Reference proteome</keyword>
<feature type="compositionally biased region" description="Acidic residues" evidence="1">
    <location>
        <begin position="42"/>
        <end position="52"/>
    </location>
</feature>
<evidence type="ECO:0000256" key="1">
    <source>
        <dbReference type="SAM" id="MobiDB-lite"/>
    </source>
</evidence>
<accession>A0ABT4A0M0</accession>